<proteinExistence type="predicted"/>
<dbReference type="Pfam" id="PF00646">
    <property type="entry name" value="F-box"/>
    <property type="match status" value="1"/>
</dbReference>
<organism evidence="3 4">
    <name type="scientific">Centaurea solstitialis</name>
    <name type="common">yellow star-thistle</name>
    <dbReference type="NCBI Taxonomy" id="347529"/>
    <lineage>
        <taxon>Eukaryota</taxon>
        <taxon>Viridiplantae</taxon>
        <taxon>Streptophyta</taxon>
        <taxon>Embryophyta</taxon>
        <taxon>Tracheophyta</taxon>
        <taxon>Spermatophyta</taxon>
        <taxon>Magnoliopsida</taxon>
        <taxon>eudicotyledons</taxon>
        <taxon>Gunneridae</taxon>
        <taxon>Pentapetalae</taxon>
        <taxon>asterids</taxon>
        <taxon>campanulids</taxon>
        <taxon>Asterales</taxon>
        <taxon>Asteraceae</taxon>
        <taxon>Carduoideae</taxon>
        <taxon>Cardueae</taxon>
        <taxon>Centaureinae</taxon>
        <taxon>Centaurea</taxon>
    </lineage>
</organism>
<gene>
    <name evidence="3" type="ORF">OSB04_028383</name>
</gene>
<dbReference type="Pfam" id="PF08268">
    <property type="entry name" value="FBA_3"/>
    <property type="match status" value="1"/>
</dbReference>
<dbReference type="InterPro" id="IPR036047">
    <property type="entry name" value="F-box-like_dom_sf"/>
</dbReference>
<dbReference type="InterPro" id="IPR001810">
    <property type="entry name" value="F-box_dom"/>
</dbReference>
<feature type="region of interest" description="Disordered" evidence="1">
    <location>
        <begin position="554"/>
        <end position="574"/>
    </location>
</feature>
<accession>A0AA38W0K3</accession>
<dbReference type="Proteomes" id="UP001172457">
    <property type="component" value="Chromosome 7"/>
</dbReference>
<dbReference type="EMBL" id="JARYMX010000007">
    <property type="protein sequence ID" value="KAJ9541877.1"/>
    <property type="molecule type" value="Genomic_DNA"/>
</dbReference>
<evidence type="ECO:0000313" key="4">
    <source>
        <dbReference type="Proteomes" id="UP001172457"/>
    </source>
</evidence>
<dbReference type="SMART" id="SM00256">
    <property type="entry name" value="FBOX"/>
    <property type="match status" value="1"/>
</dbReference>
<dbReference type="SUPFAM" id="SSF81383">
    <property type="entry name" value="F-box domain"/>
    <property type="match status" value="1"/>
</dbReference>
<sequence>MTDYLPPPSTTSTTSTTTVGDLNHHYPPSSCFPQPPTTTTIVTTSFAKHGSTVLLFCPVQYCPVLSSLVIFIFDFISSLFLVPLINATNIPKIKTSLKLLSLDILVEIIKRLLVKTLIQIRSVCKAWKSLIDSSEFIAGYGDDQPQHLMTSYRFSEENGVKYVCFVDDDTFRQQKFFLTIPHMAREAIVIGSSHGLLCLDGLSSRASPEMDIVLLWNPSIRKAIVVDVSHRSLYSYIRFGVCPDTKDPKLVKITYIGDRTKMRTKSCIPCKVMKCTTSCTNKLPPLSFQFGSNEQTTVGQFIYWLAGRSDNLIMSFDLSTDEFREIELPHSLRQSKLSISSVRESVVLLVYYNTNTTNKGVCDVWMMEHGDPKTFTKLYTIKPPHASVFLTPGFRDNGEPIIVMYDDFHPQCSLVVYEPCLEHIKDLGIRGYRYSLSGGFYTESLLLLNYDDGRIEKPQDEEKTCGRLRIKSTFHYVSPIRGDILVVTALIVLEALERKSTKKGGKAWKLSKVNSEASSRPQVFKSRAAKRATTRRFMFFTDFASTLEIFAPRSRQEPSMEDSRTCLKRKSRVI</sequence>
<keyword evidence="4" id="KW-1185">Reference proteome</keyword>
<protein>
    <recommendedName>
        <fullName evidence="2">F-box domain-containing protein</fullName>
    </recommendedName>
</protein>
<dbReference type="PROSITE" id="PS50181">
    <property type="entry name" value="FBOX"/>
    <property type="match status" value="1"/>
</dbReference>
<dbReference type="AlphaFoldDB" id="A0AA38W0K3"/>
<evidence type="ECO:0000256" key="1">
    <source>
        <dbReference type="SAM" id="MobiDB-lite"/>
    </source>
</evidence>
<evidence type="ECO:0000259" key="2">
    <source>
        <dbReference type="PROSITE" id="PS50181"/>
    </source>
</evidence>
<dbReference type="InterPro" id="IPR017451">
    <property type="entry name" value="F-box-assoc_interact_dom"/>
</dbReference>
<reference evidence="3" key="1">
    <citation type="submission" date="2023-03" db="EMBL/GenBank/DDBJ databases">
        <title>Chromosome-scale reference genome and RAD-based genetic map of yellow starthistle (Centaurea solstitialis) reveal putative structural variation and QTLs associated with invader traits.</title>
        <authorList>
            <person name="Reatini B."/>
            <person name="Cang F.A."/>
            <person name="Jiang Q."/>
            <person name="Mckibben M.T.W."/>
            <person name="Barker M.S."/>
            <person name="Rieseberg L.H."/>
            <person name="Dlugosch K.M."/>
        </authorList>
    </citation>
    <scope>NUCLEOTIDE SEQUENCE</scope>
    <source>
        <strain evidence="3">CAN-66</strain>
        <tissue evidence="3">Leaf</tissue>
    </source>
</reference>
<comment type="caution">
    <text evidence="3">The sequence shown here is derived from an EMBL/GenBank/DDBJ whole genome shotgun (WGS) entry which is preliminary data.</text>
</comment>
<dbReference type="Gene3D" id="1.20.1280.50">
    <property type="match status" value="1"/>
</dbReference>
<dbReference type="InterPro" id="IPR050796">
    <property type="entry name" value="SCF_F-box_component"/>
</dbReference>
<dbReference type="NCBIfam" id="TIGR01640">
    <property type="entry name" value="F_box_assoc_1"/>
    <property type="match status" value="1"/>
</dbReference>
<feature type="domain" description="F-box" evidence="2">
    <location>
        <begin position="94"/>
        <end position="140"/>
    </location>
</feature>
<name>A0AA38W0K3_9ASTR</name>
<dbReference type="InterPro" id="IPR013187">
    <property type="entry name" value="F-box-assoc_dom_typ3"/>
</dbReference>
<dbReference type="PANTHER" id="PTHR31672">
    <property type="entry name" value="BNACNNG10540D PROTEIN"/>
    <property type="match status" value="1"/>
</dbReference>
<feature type="compositionally biased region" description="Basic and acidic residues" evidence="1">
    <location>
        <begin position="554"/>
        <end position="565"/>
    </location>
</feature>
<dbReference type="PANTHER" id="PTHR31672:SF10">
    <property type="entry name" value="F-BOX DOMAIN-CONTAINING PROTEIN"/>
    <property type="match status" value="1"/>
</dbReference>
<evidence type="ECO:0000313" key="3">
    <source>
        <dbReference type="EMBL" id="KAJ9541877.1"/>
    </source>
</evidence>